<reference evidence="2" key="1">
    <citation type="submission" date="2014-09" db="EMBL/GenBank/DDBJ databases">
        <title>Genome sequence of the luminous mushroom Mycena chlorophos for searching fungal bioluminescence genes.</title>
        <authorList>
            <person name="Tanaka Y."/>
            <person name="Kasuga D."/>
            <person name="Oba Y."/>
            <person name="Hase S."/>
            <person name="Sato K."/>
            <person name="Oba Y."/>
            <person name="Sakakibara Y."/>
        </authorList>
    </citation>
    <scope>NUCLEOTIDE SEQUENCE</scope>
</reference>
<accession>A0ABQ0M0J5</accession>
<evidence type="ECO:0000313" key="2">
    <source>
        <dbReference type="EMBL" id="GAT55691.1"/>
    </source>
</evidence>
<evidence type="ECO:0000256" key="1">
    <source>
        <dbReference type="SAM" id="MobiDB-lite"/>
    </source>
</evidence>
<organism evidence="2 3">
    <name type="scientific">Mycena chlorophos</name>
    <name type="common">Agaric fungus</name>
    <name type="synonym">Agaricus chlorophos</name>
    <dbReference type="NCBI Taxonomy" id="658473"/>
    <lineage>
        <taxon>Eukaryota</taxon>
        <taxon>Fungi</taxon>
        <taxon>Dikarya</taxon>
        <taxon>Basidiomycota</taxon>
        <taxon>Agaricomycotina</taxon>
        <taxon>Agaricomycetes</taxon>
        <taxon>Agaricomycetidae</taxon>
        <taxon>Agaricales</taxon>
        <taxon>Marasmiineae</taxon>
        <taxon>Mycenaceae</taxon>
        <taxon>Mycena</taxon>
    </lineage>
</organism>
<dbReference type="Proteomes" id="UP000815677">
    <property type="component" value="Unassembled WGS sequence"/>
</dbReference>
<gene>
    <name evidence="2" type="ORF">MCHLO_12425</name>
</gene>
<name>A0ABQ0M0J5_MYCCL</name>
<evidence type="ECO:0000313" key="3">
    <source>
        <dbReference type="Proteomes" id="UP000815677"/>
    </source>
</evidence>
<keyword evidence="3" id="KW-1185">Reference proteome</keyword>
<feature type="region of interest" description="Disordered" evidence="1">
    <location>
        <begin position="99"/>
        <end position="183"/>
    </location>
</feature>
<dbReference type="EMBL" id="DF849065">
    <property type="protein sequence ID" value="GAT55691.1"/>
    <property type="molecule type" value="Genomic_DNA"/>
</dbReference>
<protein>
    <submittedName>
        <fullName evidence="2">Uncharacterized protein</fullName>
    </submittedName>
</protein>
<sequence>MEFVPQSTKATTSNDMYWQELARALPSVRLSSPAPRPARSPSQPYFSSTAQNAFESNAFEVEAEDDGYTHAYYYPPVPVPVHAPRAIRRIPVAALADASASPTSPNTAASSGIPVSTTTGTRRRSSNSTSSTGSNADGIRKSRVSRSKAVATAESAVYQRRYPSEQPTNRRRTALGGATTAGKVVRTSSLTAANRREQRTQEEDQEEIIDQYFGRNVARVARNLSESSI</sequence>
<feature type="compositionally biased region" description="Low complexity" evidence="1">
    <location>
        <begin position="99"/>
        <end position="135"/>
    </location>
</feature>
<proteinExistence type="predicted"/>